<protein>
    <submittedName>
        <fullName evidence="1">Uncharacterized protein</fullName>
    </submittedName>
</protein>
<proteinExistence type="predicted"/>
<organism evidence="1">
    <name type="scientific">marine metagenome</name>
    <dbReference type="NCBI Taxonomy" id="408172"/>
    <lineage>
        <taxon>unclassified sequences</taxon>
        <taxon>metagenomes</taxon>
        <taxon>ecological metagenomes</taxon>
    </lineage>
</organism>
<dbReference type="AlphaFoldDB" id="A0A381SJT6"/>
<sequence>MPLTAIKSSFLSGAMAPIPLSKIPTLDRFAKPHRAYNMISLLRSDKSLASIAAKST</sequence>
<reference evidence="1" key="1">
    <citation type="submission" date="2018-05" db="EMBL/GenBank/DDBJ databases">
        <authorList>
            <person name="Lanie J.A."/>
            <person name="Ng W.-L."/>
            <person name="Kazmierczak K.M."/>
            <person name="Andrzejewski T.M."/>
            <person name="Davidsen T.M."/>
            <person name="Wayne K.J."/>
            <person name="Tettelin H."/>
            <person name="Glass J.I."/>
            <person name="Rusch D."/>
            <person name="Podicherti R."/>
            <person name="Tsui H.-C.T."/>
            <person name="Winkler M.E."/>
        </authorList>
    </citation>
    <scope>NUCLEOTIDE SEQUENCE</scope>
</reference>
<evidence type="ECO:0000313" key="1">
    <source>
        <dbReference type="EMBL" id="SVA03704.1"/>
    </source>
</evidence>
<accession>A0A381SJT6</accession>
<gene>
    <name evidence="1" type="ORF">METZ01_LOCUS56558</name>
</gene>
<name>A0A381SJT6_9ZZZZ</name>
<dbReference type="EMBL" id="UINC01003140">
    <property type="protein sequence ID" value="SVA03704.1"/>
    <property type="molecule type" value="Genomic_DNA"/>
</dbReference>